<dbReference type="PATRIC" id="fig|997761.3.peg.2193"/>
<accession>I0BG01</accession>
<keyword evidence="2 3" id="KW-0479">Metal-binding</keyword>
<dbReference type="Gene3D" id="1.20.120.450">
    <property type="entry name" value="dinb family like domain"/>
    <property type="match status" value="1"/>
</dbReference>
<organism evidence="4 5">
    <name type="scientific">Paenibacillus mucilaginosus K02</name>
    <dbReference type="NCBI Taxonomy" id="997761"/>
    <lineage>
        <taxon>Bacteria</taxon>
        <taxon>Bacillati</taxon>
        <taxon>Bacillota</taxon>
        <taxon>Bacilli</taxon>
        <taxon>Bacillales</taxon>
        <taxon>Paenibacillaceae</taxon>
        <taxon>Paenibacillus</taxon>
    </lineage>
</organism>
<dbReference type="AlphaFoldDB" id="I0BG01"/>
<evidence type="ECO:0000256" key="2">
    <source>
        <dbReference type="ARBA" id="ARBA00022723"/>
    </source>
</evidence>
<dbReference type="GO" id="GO:0046872">
    <property type="term" value="F:metal ion binding"/>
    <property type="evidence" value="ECO:0007669"/>
    <property type="project" value="UniProtKB-KW"/>
</dbReference>
<evidence type="ECO:0000256" key="1">
    <source>
        <dbReference type="ARBA" id="ARBA00008635"/>
    </source>
</evidence>
<sequence length="199" mass="22819">MRPLLSLFKFMDRKLTIYASIEKGTSHIREERESVVKQLIIGDAMHELASTRRILERLPEEQMTWKPHVKSMTLGGLATHLVNLLNWQAAIFAYTEFDLSTVPLRREPLGRREDVLEEFDANVVKLEKLLAECDETTLGEEWTLRNGDHIILRQPRAIALRTFGLSHMVHHRAQLGVYLRLLDIPVPGLYGPSADDEGK</sequence>
<dbReference type="InterPro" id="IPR034660">
    <property type="entry name" value="DinB/YfiT-like"/>
</dbReference>
<evidence type="ECO:0000313" key="5">
    <source>
        <dbReference type="Proteomes" id="UP000007392"/>
    </source>
</evidence>
<feature type="binding site" evidence="3">
    <location>
        <position position="171"/>
    </location>
    <ligand>
        <name>a divalent metal cation</name>
        <dbReference type="ChEBI" id="CHEBI:60240"/>
    </ligand>
</feature>
<dbReference type="Proteomes" id="UP000007392">
    <property type="component" value="Chromosome"/>
</dbReference>
<gene>
    <name evidence="4" type="ORF">B2K_11290</name>
</gene>
<name>I0BG01_9BACL</name>
<evidence type="ECO:0000313" key="4">
    <source>
        <dbReference type="EMBL" id="AFH61298.1"/>
    </source>
</evidence>
<dbReference type="SUPFAM" id="SSF109854">
    <property type="entry name" value="DinB/YfiT-like putative metalloenzymes"/>
    <property type="match status" value="1"/>
</dbReference>
<dbReference type="Pfam" id="PF05163">
    <property type="entry name" value="DinB"/>
    <property type="match status" value="1"/>
</dbReference>
<comment type="similarity">
    <text evidence="1">Belongs to the DinB family.</text>
</comment>
<evidence type="ECO:0000256" key="3">
    <source>
        <dbReference type="PIRSR" id="PIRSR607837-1"/>
    </source>
</evidence>
<dbReference type="KEGG" id="pmw:B2K_11290"/>
<feature type="binding site" evidence="3">
    <location>
        <position position="80"/>
    </location>
    <ligand>
        <name>a divalent metal cation</name>
        <dbReference type="ChEBI" id="CHEBI:60240"/>
    </ligand>
</feature>
<reference evidence="4 5" key="1">
    <citation type="submission" date="2013-06" db="EMBL/GenBank/DDBJ databases">
        <title>Complete genome sequence of Paenibacillus mucilaginosus K02.</title>
        <authorList>
            <person name="Xiao B."/>
            <person name="Sun L."/>
            <person name="Xiao L."/>
            <person name="Lian B."/>
        </authorList>
    </citation>
    <scope>NUCLEOTIDE SEQUENCE [LARGE SCALE GENOMIC DNA]</scope>
    <source>
        <strain evidence="4 5">K02</strain>
    </source>
</reference>
<feature type="binding site" evidence="3">
    <location>
        <position position="167"/>
    </location>
    <ligand>
        <name>a divalent metal cation</name>
        <dbReference type="ChEBI" id="CHEBI:60240"/>
    </ligand>
</feature>
<protein>
    <submittedName>
        <fullName evidence="4">DNA damage-inducible protein DinB</fullName>
    </submittedName>
</protein>
<dbReference type="InterPro" id="IPR007837">
    <property type="entry name" value="DinB"/>
</dbReference>
<proteinExistence type="inferred from homology"/>
<dbReference type="EMBL" id="CP003422">
    <property type="protein sequence ID" value="AFH61298.1"/>
    <property type="molecule type" value="Genomic_DNA"/>
</dbReference>
<dbReference type="HOGENOM" id="CLU_1633040_0_0_9"/>